<evidence type="ECO:0000256" key="3">
    <source>
        <dbReference type="ARBA" id="ARBA00023004"/>
    </source>
</evidence>
<dbReference type="GO" id="GO:0042617">
    <property type="term" value="P:paclitaxel biosynthetic process"/>
    <property type="evidence" value="ECO:0007669"/>
    <property type="project" value="UniProtKB-UniPathway"/>
</dbReference>
<dbReference type="CDD" id="cd11043">
    <property type="entry name" value="CYP90-like"/>
    <property type="match status" value="1"/>
</dbReference>
<evidence type="ECO:0000313" key="8">
    <source>
        <dbReference type="EMBL" id="JAG86199.1"/>
    </source>
</evidence>
<dbReference type="GO" id="GO:0016125">
    <property type="term" value="P:sterol metabolic process"/>
    <property type="evidence" value="ECO:0007669"/>
    <property type="project" value="TreeGrafter"/>
</dbReference>
<dbReference type="GO" id="GO:0005506">
    <property type="term" value="F:iron ion binding"/>
    <property type="evidence" value="ECO:0007669"/>
    <property type="project" value="InterPro"/>
</dbReference>
<dbReference type="InterPro" id="IPR017972">
    <property type="entry name" value="Cyt_P450_CS"/>
</dbReference>
<keyword evidence="5 6" id="KW-0349">Heme</keyword>
<keyword evidence="6" id="KW-0560">Oxidoreductase</keyword>
<dbReference type="InterPro" id="IPR036396">
    <property type="entry name" value="Cyt_P450_sf"/>
</dbReference>
<dbReference type="GO" id="GO:0016705">
    <property type="term" value="F:oxidoreductase activity, acting on paired donors, with incorporation or reduction of molecular oxygen"/>
    <property type="evidence" value="ECO:0007669"/>
    <property type="project" value="InterPro"/>
</dbReference>
<evidence type="ECO:0000256" key="6">
    <source>
        <dbReference type="RuleBase" id="RU000461"/>
    </source>
</evidence>
<dbReference type="PANTHER" id="PTHR24286">
    <property type="entry name" value="CYTOCHROME P450 26"/>
    <property type="match status" value="1"/>
</dbReference>
<dbReference type="EMBL" id="GCHU01018590">
    <property type="protein sequence ID" value="JAG86199.1"/>
    <property type="molecule type" value="Transcribed_RNA"/>
</dbReference>
<dbReference type="GO" id="GO:0010268">
    <property type="term" value="P:brassinosteroid homeostasis"/>
    <property type="evidence" value="ECO:0007669"/>
    <property type="project" value="TreeGrafter"/>
</dbReference>
<protein>
    <submittedName>
        <fullName evidence="8">TSA: Wollemia nobilis Ref_Wollemi_Transcript_18713_1677 transcribed RNA sequence</fullName>
    </submittedName>
</protein>
<reference evidence="8" key="1">
    <citation type="submission" date="2015-02" db="EMBL/GenBank/DDBJ databases">
        <title>A transcriptome of Wollemia nobilis - a relic of Gondwana.</title>
        <authorList>
            <person name="Chia J.Y."/>
            <person name="Leong Y.S."/>
            <person name="Abdul Karim S."/>
            <person name="Wan Azmi N."/>
            <person name="Hercus R."/>
            <person name="Croft L."/>
        </authorList>
    </citation>
    <scope>NUCLEOTIDE SEQUENCE</scope>
    <source>
        <strain evidence="8">MaeBrown</strain>
        <tissue evidence="8">Leaf</tissue>
    </source>
</reference>
<name>A0A0C9RRQ7_9CONI</name>
<keyword evidence="2 5" id="KW-0479">Metal-binding</keyword>
<dbReference type="UniPathway" id="UPA00842"/>
<accession>A0A0C9RRQ7</accession>
<keyword evidence="7" id="KW-0472">Membrane</keyword>
<evidence type="ECO:0000256" key="2">
    <source>
        <dbReference type="ARBA" id="ARBA00022723"/>
    </source>
</evidence>
<dbReference type="InterPro" id="IPR001128">
    <property type="entry name" value="Cyt_P450"/>
</dbReference>
<feature type="binding site" description="axial binding residue" evidence="5">
    <location>
        <position position="424"/>
    </location>
    <ligand>
        <name>heme</name>
        <dbReference type="ChEBI" id="CHEBI:30413"/>
    </ligand>
    <ligandPart>
        <name>Fe</name>
        <dbReference type="ChEBI" id="CHEBI:18248"/>
    </ligandPart>
</feature>
<dbReference type="GO" id="GO:0004497">
    <property type="term" value="F:monooxygenase activity"/>
    <property type="evidence" value="ECO:0007669"/>
    <property type="project" value="UniProtKB-KW"/>
</dbReference>
<dbReference type="PROSITE" id="PS00086">
    <property type="entry name" value="CYTOCHROME_P450"/>
    <property type="match status" value="1"/>
</dbReference>
<dbReference type="InterPro" id="IPR002401">
    <property type="entry name" value="Cyt_P450_E_grp-I"/>
</dbReference>
<keyword evidence="4" id="KW-0876">Taxol biosynthesis</keyword>
<keyword evidence="3 5" id="KW-0408">Iron</keyword>
<evidence type="ECO:0000256" key="4">
    <source>
        <dbReference type="ARBA" id="ARBA00023059"/>
    </source>
</evidence>
<dbReference type="GO" id="GO:0016132">
    <property type="term" value="P:brassinosteroid biosynthetic process"/>
    <property type="evidence" value="ECO:0007669"/>
    <property type="project" value="TreeGrafter"/>
</dbReference>
<keyword evidence="7" id="KW-1133">Transmembrane helix</keyword>
<comment type="pathway">
    <text evidence="1">Alkaloid biosynthesis; taxol biosynthesis.</text>
</comment>
<dbReference type="Gene3D" id="1.10.630.10">
    <property type="entry name" value="Cytochrome P450"/>
    <property type="match status" value="1"/>
</dbReference>
<proteinExistence type="inferred from homology"/>
<keyword evidence="6" id="KW-0503">Monooxygenase</keyword>
<comment type="cofactor">
    <cofactor evidence="5">
        <name>heme</name>
        <dbReference type="ChEBI" id="CHEBI:30413"/>
    </cofactor>
</comment>
<keyword evidence="7" id="KW-0812">Transmembrane</keyword>
<evidence type="ECO:0000256" key="7">
    <source>
        <dbReference type="SAM" id="Phobius"/>
    </source>
</evidence>
<dbReference type="PRINTS" id="PR00463">
    <property type="entry name" value="EP450I"/>
</dbReference>
<dbReference type="SUPFAM" id="SSF48264">
    <property type="entry name" value="Cytochrome P450"/>
    <property type="match status" value="1"/>
</dbReference>
<dbReference type="Pfam" id="PF00067">
    <property type="entry name" value="p450"/>
    <property type="match status" value="1"/>
</dbReference>
<dbReference type="AlphaFoldDB" id="A0A0C9RRQ7"/>
<feature type="transmembrane region" description="Helical" evidence="7">
    <location>
        <begin position="6"/>
        <end position="24"/>
    </location>
</feature>
<dbReference type="PANTHER" id="PTHR24286:SF232">
    <property type="entry name" value="CYTOCHROME P450 SUPERFAMILY PROTEIN"/>
    <property type="match status" value="1"/>
</dbReference>
<evidence type="ECO:0000256" key="5">
    <source>
        <dbReference type="PIRSR" id="PIRSR602401-1"/>
    </source>
</evidence>
<organism evidence="8">
    <name type="scientific">Wollemia nobilis</name>
    <dbReference type="NCBI Taxonomy" id="56998"/>
    <lineage>
        <taxon>Eukaryota</taxon>
        <taxon>Viridiplantae</taxon>
        <taxon>Streptophyta</taxon>
        <taxon>Embryophyta</taxon>
        <taxon>Tracheophyta</taxon>
        <taxon>Spermatophyta</taxon>
        <taxon>Pinopsida</taxon>
        <taxon>Pinidae</taxon>
        <taxon>Conifers II</taxon>
        <taxon>Araucariales</taxon>
        <taxon>Araucariaceae</taxon>
        <taxon>Wollemia</taxon>
    </lineage>
</organism>
<dbReference type="PRINTS" id="PR00385">
    <property type="entry name" value="P450"/>
</dbReference>
<evidence type="ECO:0000256" key="1">
    <source>
        <dbReference type="ARBA" id="ARBA00005122"/>
    </source>
</evidence>
<sequence>MEGFSRVLGLIILSVSVVVWRWVIIKNGRHGQDKLPPGSTGWPLIGETIAFMKAIRSPHQPRQFIQDHERRYGPIFRCNLFGNAQTIVSVDPEFNKYVLQNEGRLFEAKYPKSLRNLIGKYGLLSVHGELQRKLHAASVNLLKYEKLTSDFMDDIQSALLAGMKKWQATKIIRLQHECHKVVLNVMGKKLLDLPPYEEMEEVYKAFDEFIAALLKIPIKIPGSTYSRGIKAREILVNKIYECIKERRQHPEVTRNDLLTKLLTEESLSDEIIADLILFLLFAGYETSSTAMAFSIKFLTDNPRALEELRAEHDAILKIKSKDNGKLTWEDYESMKFTHCVIKETLRLGNVAPGVFREAKQDIKAKHYVIPKGWVVYVFLNGTNLDEKYYPEPFSFNPWRWKDEPSLKLAEVPWFMPFGRGARLCPGYHLARFEIALFLHHFVTKFRWEVQEADRVCYFPVPALVKGLPICIDSRTSE</sequence>
<dbReference type="GO" id="GO:0020037">
    <property type="term" value="F:heme binding"/>
    <property type="evidence" value="ECO:0007669"/>
    <property type="project" value="InterPro"/>
</dbReference>
<comment type="similarity">
    <text evidence="6">Belongs to the cytochrome P450 family.</text>
</comment>